<sequence length="46" mass="5610">MDNNFSRIEPEIRNRFPNAIERERKSDYLEDKSRIQWGEVKKTVIT</sequence>
<comment type="caution">
    <text evidence="1">The sequence shown here is derived from an EMBL/GenBank/DDBJ whole genome shotgun (WGS) entry which is preliminary data.</text>
</comment>
<organism evidence="1 2">
    <name type="scientific">Rhodonellum psychrophilum GCM71 = DSM 17998</name>
    <dbReference type="NCBI Taxonomy" id="1123057"/>
    <lineage>
        <taxon>Bacteria</taxon>
        <taxon>Pseudomonadati</taxon>
        <taxon>Bacteroidota</taxon>
        <taxon>Cytophagia</taxon>
        <taxon>Cytophagales</taxon>
        <taxon>Cytophagaceae</taxon>
        <taxon>Rhodonellum</taxon>
    </lineage>
</organism>
<evidence type="ECO:0000313" key="1">
    <source>
        <dbReference type="EMBL" id="ERM82060.1"/>
    </source>
</evidence>
<proteinExistence type="predicted"/>
<accession>U5BNE0</accession>
<keyword evidence="2" id="KW-1185">Reference proteome</keyword>
<gene>
    <name evidence="1" type="ORF">P872_08765</name>
</gene>
<dbReference type="AlphaFoldDB" id="U5BNE0"/>
<protein>
    <submittedName>
        <fullName evidence="1">Uncharacterized protein</fullName>
    </submittedName>
</protein>
<dbReference type="Proteomes" id="UP000016843">
    <property type="component" value="Unassembled WGS sequence"/>
</dbReference>
<evidence type="ECO:0000313" key="2">
    <source>
        <dbReference type="Proteomes" id="UP000016843"/>
    </source>
</evidence>
<name>U5BNE0_9BACT</name>
<reference evidence="1 2" key="1">
    <citation type="journal article" date="2013" name="Genome Announc.">
        <title>Draft Genome Sequence of the Psychrophilic and Alkaliphilic Rhodonellum psychrophilum Strain GCM71T.</title>
        <authorList>
            <person name="Hauptmann A.L."/>
            <person name="Glaring M.A."/>
            <person name="Hallin P.F."/>
            <person name="Prieme A."/>
            <person name="Stougaard P."/>
        </authorList>
    </citation>
    <scope>NUCLEOTIDE SEQUENCE [LARGE SCALE GENOMIC DNA]</scope>
    <source>
        <strain evidence="1 2">GCM71</strain>
    </source>
</reference>
<dbReference type="EMBL" id="AWXR01000034">
    <property type="protein sequence ID" value="ERM82060.1"/>
    <property type="molecule type" value="Genomic_DNA"/>
</dbReference>